<name>A0A9P7STK0_9HYPO</name>
<dbReference type="Proteomes" id="UP000748025">
    <property type="component" value="Unassembled WGS sequence"/>
</dbReference>
<feature type="compositionally biased region" description="Low complexity" evidence="1">
    <location>
        <begin position="484"/>
        <end position="496"/>
    </location>
</feature>
<evidence type="ECO:0000256" key="1">
    <source>
        <dbReference type="SAM" id="MobiDB-lite"/>
    </source>
</evidence>
<evidence type="ECO:0000313" key="2">
    <source>
        <dbReference type="EMBL" id="KAG5987425.1"/>
    </source>
</evidence>
<organism evidence="2 3">
    <name type="scientific">Claviceps pusilla</name>
    <dbReference type="NCBI Taxonomy" id="123648"/>
    <lineage>
        <taxon>Eukaryota</taxon>
        <taxon>Fungi</taxon>
        <taxon>Dikarya</taxon>
        <taxon>Ascomycota</taxon>
        <taxon>Pezizomycotina</taxon>
        <taxon>Sordariomycetes</taxon>
        <taxon>Hypocreomycetidae</taxon>
        <taxon>Hypocreales</taxon>
        <taxon>Clavicipitaceae</taxon>
        <taxon>Claviceps</taxon>
    </lineage>
</organism>
<keyword evidence="3" id="KW-1185">Reference proteome</keyword>
<dbReference type="AlphaFoldDB" id="A0A9P7STK0"/>
<gene>
    <name evidence="2" type="ORF">E4U43_005070</name>
</gene>
<feature type="region of interest" description="Disordered" evidence="1">
    <location>
        <begin position="92"/>
        <end position="119"/>
    </location>
</feature>
<feature type="region of interest" description="Disordered" evidence="1">
    <location>
        <begin position="364"/>
        <end position="383"/>
    </location>
</feature>
<dbReference type="EMBL" id="SRPW01003308">
    <property type="protein sequence ID" value="KAG5987425.1"/>
    <property type="molecule type" value="Genomic_DNA"/>
</dbReference>
<feature type="region of interest" description="Disordered" evidence="1">
    <location>
        <begin position="474"/>
        <end position="496"/>
    </location>
</feature>
<accession>A0A9P7STK0</accession>
<sequence>MAVVPVPRTQLVELSHLAHDMSLLLEQTRRHVDAISEKKKRVAALVDPETGWRGATETDADTNADMEVAAALERSISTVGALRARISAAMGRRNGDEHVSASASATSTESDGASAAGSSPLRYHEHVLAMESPRVFVPGRSGACPTPSRRVVLGGLPPDTNARQVLCAVGRCHGGVVSVVVLDDPAGEETRDEETRAKTKTRTKTTKTAVVEFVHPRAAAGFASRAQAQATQTQPLAVRDGHGAAHAVSAWLVATPSWPLNALTHGRVRVGATRALRLPGFPVGAVWHLVSSRTLGRGITSVAVQHDVNQHADATTHGDATCCLTVEFVSLFEAHRAAQLLRRPADRPGRLQLRIPYDARANHMHHTADSSQPDPKSGPEQIDVEPEPAVIPYMHPDALRRTWDQHPYNTYAGPEQQSMHASRSRDAVHHHHTDAHPHPNQTDHSDASIPHHDAVHICRWERYGKLAAHRRHVLAERQQHQSRQPQTETTAAAATQQGVVPSCEANCGWPGGCRALRETAVPDVVREWCTRRG</sequence>
<feature type="compositionally biased region" description="Basic and acidic residues" evidence="1">
    <location>
        <begin position="434"/>
        <end position="448"/>
    </location>
</feature>
<comment type="caution">
    <text evidence="2">The sequence shown here is derived from an EMBL/GenBank/DDBJ whole genome shotgun (WGS) entry which is preliminary data.</text>
</comment>
<feature type="region of interest" description="Disordered" evidence="1">
    <location>
        <begin position="406"/>
        <end position="448"/>
    </location>
</feature>
<evidence type="ECO:0000313" key="3">
    <source>
        <dbReference type="Proteomes" id="UP000748025"/>
    </source>
</evidence>
<dbReference type="OrthoDB" id="4865224at2759"/>
<proteinExistence type="predicted"/>
<feature type="compositionally biased region" description="Low complexity" evidence="1">
    <location>
        <begin position="100"/>
        <end position="119"/>
    </location>
</feature>
<protein>
    <submittedName>
        <fullName evidence="2">Uncharacterized protein</fullName>
    </submittedName>
</protein>
<reference evidence="2" key="1">
    <citation type="journal article" date="2020" name="bioRxiv">
        <title>Whole genome comparisons of ergot fungi reveals the divergence and evolution of species within the genus Claviceps are the result of varying mechanisms driving genome evolution and host range expansion.</title>
        <authorList>
            <person name="Wyka S.A."/>
            <person name="Mondo S.J."/>
            <person name="Liu M."/>
            <person name="Dettman J."/>
            <person name="Nalam V."/>
            <person name="Broders K.D."/>
        </authorList>
    </citation>
    <scope>NUCLEOTIDE SEQUENCE</scope>
    <source>
        <strain evidence="2">CCC 602</strain>
    </source>
</reference>